<accession>A0AAJ3CG01</accession>
<evidence type="ECO:0000313" key="1">
    <source>
        <dbReference type="EMBL" id="MEC3890326.1"/>
    </source>
</evidence>
<dbReference type="EMBL" id="JAJFNJ020000005">
    <property type="protein sequence ID" value="MEC3890326.1"/>
    <property type="molecule type" value="Genomic_DNA"/>
</dbReference>
<dbReference type="AlphaFoldDB" id="A0AAJ3CG01"/>
<reference evidence="1" key="1">
    <citation type="submission" date="2021-10" db="EMBL/GenBank/DDBJ databases">
        <authorList>
            <person name="Hussein R."/>
            <person name="Harrison J."/>
            <person name="Studholme D.J."/>
            <person name="Vicente J."/>
            <person name="Grant M."/>
        </authorList>
    </citation>
    <scope>NUCLEOTIDE SEQUENCE</scope>
    <source>
        <strain evidence="1">NCPPB 2970</strain>
    </source>
</reference>
<evidence type="ECO:0008006" key="3">
    <source>
        <dbReference type="Google" id="ProtNLM"/>
    </source>
</evidence>
<gene>
    <name evidence="1" type="ORF">LLE72_021895</name>
</gene>
<organism evidence="1 2">
    <name type="scientific">Xanthomonas campestris pv. papavericola</name>
    <dbReference type="NCBI Taxonomy" id="487881"/>
    <lineage>
        <taxon>Bacteria</taxon>
        <taxon>Pseudomonadati</taxon>
        <taxon>Pseudomonadota</taxon>
        <taxon>Gammaproteobacteria</taxon>
        <taxon>Lysobacterales</taxon>
        <taxon>Lysobacteraceae</taxon>
        <taxon>Xanthomonas</taxon>
    </lineage>
</organism>
<protein>
    <recommendedName>
        <fullName evidence="3">Transposase</fullName>
    </recommendedName>
</protein>
<name>A0AAJ3CG01_XANCA</name>
<comment type="caution">
    <text evidence="1">The sequence shown here is derived from an EMBL/GenBank/DDBJ whole genome shotgun (WGS) entry which is preliminary data.</text>
</comment>
<proteinExistence type="predicted"/>
<reference evidence="1" key="2">
    <citation type="submission" date="2024-01" db="EMBL/GenBank/DDBJ databases">
        <title>Long-read genome sequencing of X. campestris pv. papavericola.</title>
        <authorList>
            <person name="Hussain R.M.F."/>
            <person name="Greer S."/>
            <person name="Harrison J."/>
            <person name="Grant M."/>
            <person name="Vicente J."/>
            <person name="Studholme D.J."/>
        </authorList>
    </citation>
    <scope>NUCLEOTIDE SEQUENCE</scope>
    <source>
        <strain evidence="1">NCPPB 2970</strain>
    </source>
</reference>
<evidence type="ECO:0000313" key="2">
    <source>
        <dbReference type="Proteomes" id="UP001297361"/>
    </source>
</evidence>
<sequence>MLSPARRPAPFAGSPIAGIANTTLANVKVVHALLHGKEDSAFGDSGYTGVDNALNCKACDAALLTHQGWME</sequence>
<dbReference type="Proteomes" id="UP001297361">
    <property type="component" value="Unassembled WGS sequence"/>
</dbReference>